<evidence type="ECO:0000256" key="1">
    <source>
        <dbReference type="ARBA" id="ARBA00004141"/>
    </source>
</evidence>
<organism evidence="6">
    <name type="scientific">viral metagenome</name>
    <dbReference type="NCBI Taxonomy" id="1070528"/>
    <lineage>
        <taxon>unclassified sequences</taxon>
        <taxon>metagenomes</taxon>
        <taxon>organismal metagenomes</taxon>
    </lineage>
</organism>
<comment type="subcellular location">
    <subcellularLocation>
        <location evidence="1">Membrane</location>
        <topology evidence="1">Multi-pass membrane protein</topology>
    </subcellularLocation>
</comment>
<dbReference type="Gene3D" id="1.20.1280.290">
    <property type="match status" value="1"/>
</dbReference>
<dbReference type="InterPro" id="IPR006603">
    <property type="entry name" value="PQ-loop_rpt"/>
</dbReference>
<dbReference type="AlphaFoldDB" id="A0A6C0CDT7"/>
<evidence type="ECO:0000256" key="5">
    <source>
        <dbReference type="SAM" id="Phobius"/>
    </source>
</evidence>
<evidence type="ECO:0000313" key="6">
    <source>
        <dbReference type="EMBL" id="QHT01734.1"/>
    </source>
</evidence>
<protein>
    <recommendedName>
        <fullName evidence="7">PQ-loop repeat-containing protein</fullName>
    </recommendedName>
</protein>
<evidence type="ECO:0000256" key="2">
    <source>
        <dbReference type="ARBA" id="ARBA00022692"/>
    </source>
</evidence>
<dbReference type="GO" id="GO:0016020">
    <property type="term" value="C:membrane"/>
    <property type="evidence" value="ECO:0007669"/>
    <property type="project" value="UniProtKB-SubCell"/>
</dbReference>
<dbReference type="Pfam" id="PF04193">
    <property type="entry name" value="PQ-loop"/>
    <property type="match status" value="1"/>
</dbReference>
<accession>A0A6C0CDT7</accession>
<reference evidence="6" key="1">
    <citation type="journal article" date="2020" name="Nature">
        <title>Giant virus diversity and host interactions through global metagenomics.</title>
        <authorList>
            <person name="Schulz F."/>
            <person name="Roux S."/>
            <person name="Paez-Espino D."/>
            <person name="Jungbluth S."/>
            <person name="Walsh D.A."/>
            <person name="Denef V.J."/>
            <person name="McMahon K.D."/>
            <person name="Konstantinidis K.T."/>
            <person name="Eloe-Fadrosh E.A."/>
            <person name="Kyrpides N.C."/>
            <person name="Woyke T."/>
        </authorList>
    </citation>
    <scope>NUCLEOTIDE SEQUENCE</scope>
    <source>
        <strain evidence="6">GVMAG-M-3300020523-10</strain>
    </source>
</reference>
<proteinExistence type="predicted"/>
<evidence type="ECO:0000256" key="4">
    <source>
        <dbReference type="ARBA" id="ARBA00023136"/>
    </source>
</evidence>
<feature type="transmembrane region" description="Helical" evidence="5">
    <location>
        <begin position="61"/>
        <end position="80"/>
    </location>
</feature>
<evidence type="ECO:0000256" key="3">
    <source>
        <dbReference type="ARBA" id="ARBA00022989"/>
    </source>
</evidence>
<dbReference type="EMBL" id="MN739380">
    <property type="protein sequence ID" value="QHT01734.1"/>
    <property type="molecule type" value="Genomic_DNA"/>
</dbReference>
<keyword evidence="3 5" id="KW-1133">Transmembrane helix</keyword>
<sequence length="89" mass="10151">MIPFIIATLAPIVNCIQLFPQLYKTYITKSVKDLSLYSLSLILLTNLLWLLHGYFIFDISLIVAGIVSMIINLALLTLFFRYRKNGGIK</sequence>
<evidence type="ECO:0008006" key="7">
    <source>
        <dbReference type="Google" id="ProtNLM"/>
    </source>
</evidence>
<keyword evidence="4 5" id="KW-0472">Membrane</keyword>
<name>A0A6C0CDT7_9ZZZZ</name>
<feature type="transmembrane region" description="Helical" evidence="5">
    <location>
        <begin position="34"/>
        <end position="55"/>
    </location>
</feature>
<keyword evidence="2 5" id="KW-0812">Transmembrane</keyword>